<keyword evidence="1" id="KW-1133">Transmembrane helix</keyword>
<feature type="transmembrane region" description="Helical" evidence="1">
    <location>
        <begin position="105"/>
        <end position="128"/>
    </location>
</feature>
<evidence type="ECO:0000256" key="1">
    <source>
        <dbReference type="SAM" id="Phobius"/>
    </source>
</evidence>
<organism evidence="2 3">
    <name type="scientific">Symbiodinium natans</name>
    <dbReference type="NCBI Taxonomy" id="878477"/>
    <lineage>
        <taxon>Eukaryota</taxon>
        <taxon>Sar</taxon>
        <taxon>Alveolata</taxon>
        <taxon>Dinophyceae</taxon>
        <taxon>Suessiales</taxon>
        <taxon>Symbiodiniaceae</taxon>
        <taxon>Symbiodinium</taxon>
    </lineage>
</organism>
<evidence type="ECO:0000313" key="2">
    <source>
        <dbReference type="EMBL" id="CAE7467867.1"/>
    </source>
</evidence>
<feature type="transmembrane region" description="Helical" evidence="1">
    <location>
        <begin position="148"/>
        <end position="168"/>
    </location>
</feature>
<feature type="transmembrane region" description="Helical" evidence="1">
    <location>
        <begin position="219"/>
        <end position="239"/>
    </location>
</feature>
<dbReference type="Proteomes" id="UP000604046">
    <property type="component" value="Unassembled WGS sequence"/>
</dbReference>
<keyword evidence="1" id="KW-0472">Membrane</keyword>
<comment type="caution">
    <text evidence="2">The sequence shown here is derived from an EMBL/GenBank/DDBJ whole genome shotgun (WGS) entry which is preliminary data.</text>
</comment>
<keyword evidence="1" id="KW-0812">Transmembrane</keyword>
<dbReference type="EMBL" id="CAJNDS010002421">
    <property type="protein sequence ID" value="CAE7467867.1"/>
    <property type="molecule type" value="Genomic_DNA"/>
</dbReference>
<feature type="transmembrane region" description="Helical" evidence="1">
    <location>
        <begin position="180"/>
        <end position="199"/>
    </location>
</feature>
<name>A0A812S8T8_9DINO</name>
<sequence>MCWSFEVSLVFGTLELLTIFVLLRRNQHHDRCLATLLFPIMMQELCQMMIWQYVGENASTCPAENFFWGKAANLFYESVPLFANIAAWQWLWWKLPDKWTWDIHLLIASTVLAFAGYVLSATNRFYVLPPACTFPGPCGHLLFFPQENAIVVPLGGIYYMFPLFAAGVIDAGDGRLRGRWGLGGVAVLGVIETFTAVLYFNNQMPSFLYRETCNPDEFYSTWCWQAYFIAIWALLEVWIYRKVVDPNWQVPGPMSSGLPDSEGERSSLTAP</sequence>
<keyword evidence="3" id="KW-1185">Reference proteome</keyword>
<reference evidence="2" key="1">
    <citation type="submission" date="2021-02" db="EMBL/GenBank/DDBJ databases">
        <authorList>
            <person name="Dougan E. K."/>
            <person name="Rhodes N."/>
            <person name="Thang M."/>
            <person name="Chan C."/>
        </authorList>
    </citation>
    <scope>NUCLEOTIDE SEQUENCE</scope>
</reference>
<dbReference type="AlphaFoldDB" id="A0A812S8T8"/>
<proteinExistence type="predicted"/>
<protein>
    <submittedName>
        <fullName evidence="2">Uncharacterized protein</fullName>
    </submittedName>
</protein>
<feature type="transmembrane region" description="Helical" evidence="1">
    <location>
        <begin position="74"/>
        <end position="93"/>
    </location>
</feature>
<evidence type="ECO:0000313" key="3">
    <source>
        <dbReference type="Proteomes" id="UP000604046"/>
    </source>
</evidence>
<gene>
    <name evidence="2" type="ORF">SNAT2548_LOCUS26169</name>
</gene>
<feature type="transmembrane region" description="Helical" evidence="1">
    <location>
        <begin position="6"/>
        <end position="23"/>
    </location>
</feature>
<accession>A0A812S8T8</accession>